<keyword evidence="1" id="KW-0472">Membrane</keyword>
<dbReference type="EMBL" id="VCEJ01000002">
    <property type="protein sequence ID" value="TLV03649.1"/>
    <property type="molecule type" value="Genomic_DNA"/>
</dbReference>
<feature type="transmembrane region" description="Helical" evidence="1">
    <location>
        <begin position="314"/>
        <end position="336"/>
    </location>
</feature>
<proteinExistence type="predicted"/>
<dbReference type="Pfam" id="PF07786">
    <property type="entry name" value="HGSNAT_cat"/>
    <property type="match status" value="1"/>
</dbReference>
<comment type="caution">
    <text evidence="3">The sequence shown here is derived from an EMBL/GenBank/DDBJ whole genome shotgun (WGS) entry which is preliminary data.</text>
</comment>
<reference evidence="3 4" key="1">
    <citation type="submission" date="2019-05" db="EMBL/GenBank/DDBJ databases">
        <authorList>
            <person name="Qu J.-H."/>
        </authorList>
    </citation>
    <scope>NUCLEOTIDE SEQUENCE [LARGE SCALE GENOMIC DNA]</scope>
    <source>
        <strain evidence="3 4">T17</strain>
    </source>
</reference>
<feature type="transmembrane region" description="Helical" evidence="1">
    <location>
        <begin position="144"/>
        <end position="159"/>
    </location>
</feature>
<protein>
    <submittedName>
        <fullName evidence="3">DUF1624 domain-containing protein</fullName>
    </submittedName>
</protein>
<feature type="transmembrane region" description="Helical" evidence="1">
    <location>
        <begin position="57"/>
        <end position="78"/>
    </location>
</feature>
<evidence type="ECO:0000256" key="1">
    <source>
        <dbReference type="SAM" id="Phobius"/>
    </source>
</evidence>
<dbReference type="PANTHER" id="PTHR40407:SF1">
    <property type="entry name" value="HEPARAN-ALPHA-GLUCOSAMINIDE N-ACETYLTRANSFERASE CATALYTIC DOMAIN-CONTAINING PROTEIN"/>
    <property type="match status" value="1"/>
</dbReference>
<dbReference type="Proteomes" id="UP000306402">
    <property type="component" value="Unassembled WGS sequence"/>
</dbReference>
<gene>
    <name evidence="3" type="ORF">FEN17_08615</name>
</gene>
<dbReference type="InterPro" id="IPR012429">
    <property type="entry name" value="HGSNAT_cat"/>
</dbReference>
<feature type="transmembrane region" description="Helical" evidence="1">
    <location>
        <begin position="90"/>
        <end position="111"/>
    </location>
</feature>
<accession>A0A5R9L5J0</accession>
<organism evidence="3 4">
    <name type="scientific">Dyadobacter luticola</name>
    <dbReference type="NCBI Taxonomy" id="1979387"/>
    <lineage>
        <taxon>Bacteria</taxon>
        <taxon>Pseudomonadati</taxon>
        <taxon>Bacteroidota</taxon>
        <taxon>Cytophagia</taxon>
        <taxon>Cytophagales</taxon>
        <taxon>Spirosomataceae</taxon>
        <taxon>Dyadobacter</taxon>
    </lineage>
</organism>
<feature type="transmembrane region" description="Helical" evidence="1">
    <location>
        <begin position="356"/>
        <end position="377"/>
    </location>
</feature>
<feature type="transmembrane region" description="Helical" evidence="1">
    <location>
        <begin position="228"/>
        <end position="246"/>
    </location>
</feature>
<feature type="transmembrane region" description="Helical" evidence="1">
    <location>
        <begin position="274"/>
        <end position="294"/>
    </location>
</feature>
<dbReference type="OrthoDB" id="508112at2"/>
<evidence type="ECO:0000259" key="2">
    <source>
        <dbReference type="Pfam" id="PF07786"/>
    </source>
</evidence>
<dbReference type="RefSeq" id="WP_138364858.1">
    <property type="nucleotide sequence ID" value="NZ_VCEJ01000002.1"/>
</dbReference>
<feature type="transmembrane region" description="Helical" evidence="1">
    <location>
        <begin position="194"/>
        <end position="216"/>
    </location>
</feature>
<keyword evidence="1" id="KW-0812">Transmembrane</keyword>
<feature type="transmembrane region" description="Helical" evidence="1">
    <location>
        <begin position="117"/>
        <end position="137"/>
    </location>
</feature>
<keyword evidence="1" id="KW-1133">Transmembrane helix</keyword>
<evidence type="ECO:0000313" key="4">
    <source>
        <dbReference type="Proteomes" id="UP000306402"/>
    </source>
</evidence>
<dbReference type="PANTHER" id="PTHR40407">
    <property type="entry name" value="MEMBRANE PROTEIN-LIKE PROTEIN"/>
    <property type="match status" value="1"/>
</dbReference>
<sequence>MTAPLTVSRIRSIDTVRGAIMVIMALDHVRDFFHESAFLADPTDVNTTTGILFFTRWITHFCAPSFMLLLGISAYLSGQNKTVAERSSFLIKRGLWLILVDMIFMTFGFTFDIYYKTIILAVLWALGTSMIVLGIFARFTSARVILIVGLIIVIGHNLLDSVKLTENSVSDILLKIFVTGRGTFLPRGDGGTIGFLYVVIPWVGIMMSGYGLGVLYKRDYPAESRKRILLISGLIITVLFFVFRFVNLYGDPAHWAAQATSTKTLISFFNVTKYPPSLIFTLMTQGPLLIALAFTEKSVNALARFFTVYGRVPFFFFMVHFYLIHLLTMIAVLTSGYTWAQATDDQLFFKFRPNDFGYSLGTTYLIWVAIVLALYFPCKWFGEYRVREKKWWLSYL</sequence>
<name>A0A5R9L5J0_9BACT</name>
<evidence type="ECO:0000313" key="3">
    <source>
        <dbReference type="EMBL" id="TLV03649.1"/>
    </source>
</evidence>
<feature type="domain" description="Heparan-alpha-glucosaminide N-acetyltransferase catalytic" evidence="2">
    <location>
        <begin position="9"/>
        <end position="220"/>
    </location>
</feature>
<dbReference type="AlphaFoldDB" id="A0A5R9L5J0"/>
<keyword evidence="4" id="KW-1185">Reference proteome</keyword>